<dbReference type="WBParaSite" id="HPBE_0001783401-mRNA-1">
    <property type="protein sequence ID" value="HPBE_0001783401-mRNA-1"/>
    <property type="gene ID" value="HPBE_0001783401"/>
</dbReference>
<reference evidence="1 2" key="1">
    <citation type="submission" date="2018-11" db="EMBL/GenBank/DDBJ databases">
        <authorList>
            <consortium name="Pathogen Informatics"/>
        </authorList>
    </citation>
    <scope>NUCLEOTIDE SEQUENCE [LARGE SCALE GENOMIC DNA]</scope>
</reference>
<dbReference type="EMBL" id="UZAH01030287">
    <property type="protein sequence ID" value="VDP10002.1"/>
    <property type="molecule type" value="Genomic_DNA"/>
</dbReference>
<evidence type="ECO:0000313" key="1">
    <source>
        <dbReference type="EMBL" id="VDP10002.1"/>
    </source>
</evidence>
<gene>
    <name evidence="1" type="ORF">HPBE_LOCUS17833</name>
</gene>
<dbReference type="Proteomes" id="UP000050761">
    <property type="component" value="Unassembled WGS sequence"/>
</dbReference>
<sequence>MVRKWWDGFESAGYPRRHSRRHHGRVLDLATFSSARRASQALTQAAILKPLANGEISEILEDNFCAKKILALERKTP</sequence>
<evidence type="ECO:0000313" key="3">
    <source>
        <dbReference type="WBParaSite" id="HPBE_0001783401-mRNA-1"/>
    </source>
</evidence>
<evidence type="ECO:0000313" key="2">
    <source>
        <dbReference type="Proteomes" id="UP000050761"/>
    </source>
</evidence>
<organism evidence="2 3">
    <name type="scientific">Heligmosomoides polygyrus</name>
    <name type="common">Parasitic roundworm</name>
    <dbReference type="NCBI Taxonomy" id="6339"/>
    <lineage>
        <taxon>Eukaryota</taxon>
        <taxon>Metazoa</taxon>
        <taxon>Ecdysozoa</taxon>
        <taxon>Nematoda</taxon>
        <taxon>Chromadorea</taxon>
        <taxon>Rhabditida</taxon>
        <taxon>Rhabditina</taxon>
        <taxon>Rhabditomorpha</taxon>
        <taxon>Strongyloidea</taxon>
        <taxon>Heligmosomidae</taxon>
        <taxon>Heligmosomoides</taxon>
    </lineage>
</organism>
<protein>
    <submittedName>
        <fullName evidence="3">HTH_48 domain-containing protein</fullName>
    </submittedName>
</protein>
<dbReference type="AlphaFoldDB" id="A0A183G7Q0"/>
<reference evidence="3" key="2">
    <citation type="submission" date="2019-09" db="UniProtKB">
        <authorList>
            <consortium name="WormBaseParasite"/>
        </authorList>
    </citation>
    <scope>IDENTIFICATION</scope>
</reference>
<accession>A0A3P8A968</accession>
<accession>A0A183G7Q0</accession>
<name>A0A183G7Q0_HELPZ</name>
<proteinExistence type="predicted"/>
<keyword evidence="2" id="KW-1185">Reference proteome</keyword>